<evidence type="ECO:0000256" key="7">
    <source>
        <dbReference type="ARBA" id="ARBA00022729"/>
    </source>
</evidence>
<dbReference type="FunFam" id="1.20.58.1040:FF:000001">
    <property type="entry name" value="Glucan endo-1,3-beta-glucosidase 4"/>
    <property type="match status" value="1"/>
</dbReference>
<evidence type="ECO:0000256" key="18">
    <source>
        <dbReference type="SAM" id="SignalP"/>
    </source>
</evidence>
<evidence type="ECO:0000256" key="14">
    <source>
        <dbReference type="ARBA" id="ARBA00033335"/>
    </source>
</evidence>
<dbReference type="Gene3D" id="1.20.58.1040">
    <property type="match status" value="1"/>
</dbReference>
<dbReference type="GO" id="GO:0042973">
    <property type="term" value="F:glucan endo-1,3-beta-D-glucosidase activity"/>
    <property type="evidence" value="ECO:0007669"/>
    <property type="project" value="UniProtKB-EC"/>
</dbReference>
<evidence type="ECO:0000259" key="19">
    <source>
        <dbReference type="SMART" id="SM00768"/>
    </source>
</evidence>
<evidence type="ECO:0000256" key="13">
    <source>
        <dbReference type="ARBA" id="ARBA00023295"/>
    </source>
</evidence>
<dbReference type="InterPro" id="IPR017853">
    <property type="entry name" value="GH"/>
</dbReference>
<keyword evidence="12" id="KW-0449">Lipoprotein</keyword>
<comment type="catalytic activity">
    <reaction evidence="1">
        <text>Hydrolysis of (1-&gt;3)-beta-D-glucosidic linkages in (1-&gt;3)-beta-D-glucans.</text>
        <dbReference type="EC" id="3.2.1.39"/>
    </reaction>
</comment>
<accession>A0A6A1VNN9</accession>
<feature type="domain" description="X8" evidence="19">
    <location>
        <begin position="383"/>
        <end position="467"/>
    </location>
</feature>
<keyword evidence="6" id="KW-0336">GPI-anchor</keyword>
<evidence type="ECO:0000256" key="9">
    <source>
        <dbReference type="ARBA" id="ARBA00023136"/>
    </source>
</evidence>
<evidence type="ECO:0000256" key="1">
    <source>
        <dbReference type="ARBA" id="ARBA00000382"/>
    </source>
</evidence>
<evidence type="ECO:0000313" key="21">
    <source>
        <dbReference type="Proteomes" id="UP000516437"/>
    </source>
</evidence>
<dbReference type="Proteomes" id="UP000516437">
    <property type="component" value="Chromosome 5"/>
</dbReference>
<name>A0A6A1VNN9_9ROSI</name>
<evidence type="ECO:0000256" key="6">
    <source>
        <dbReference type="ARBA" id="ARBA00022622"/>
    </source>
</evidence>
<evidence type="ECO:0000256" key="8">
    <source>
        <dbReference type="ARBA" id="ARBA00022801"/>
    </source>
</evidence>
<dbReference type="Pfam" id="PF00332">
    <property type="entry name" value="Glyco_hydro_17"/>
    <property type="match status" value="1"/>
</dbReference>
<evidence type="ECO:0000256" key="12">
    <source>
        <dbReference type="ARBA" id="ARBA00023288"/>
    </source>
</evidence>
<evidence type="ECO:0000256" key="11">
    <source>
        <dbReference type="ARBA" id="ARBA00023180"/>
    </source>
</evidence>
<feature type="signal peptide" evidence="18">
    <location>
        <begin position="1"/>
        <end position="28"/>
    </location>
</feature>
<keyword evidence="7 18" id="KW-0732">Signal</keyword>
<proteinExistence type="inferred from homology"/>
<dbReference type="PROSITE" id="PS00587">
    <property type="entry name" value="GLYCOSYL_HYDROL_F17"/>
    <property type="match status" value="1"/>
</dbReference>
<keyword evidence="8 17" id="KW-0378">Hydrolase</keyword>
<evidence type="ECO:0000256" key="10">
    <source>
        <dbReference type="ARBA" id="ARBA00023157"/>
    </source>
</evidence>
<dbReference type="Gene3D" id="3.20.20.80">
    <property type="entry name" value="Glycosidases"/>
    <property type="match status" value="1"/>
</dbReference>
<evidence type="ECO:0000256" key="5">
    <source>
        <dbReference type="ARBA" id="ARBA00022475"/>
    </source>
</evidence>
<evidence type="ECO:0000256" key="4">
    <source>
        <dbReference type="ARBA" id="ARBA00012780"/>
    </source>
</evidence>
<dbReference type="GO" id="GO:0005975">
    <property type="term" value="P:carbohydrate metabolic process"/>
    <property type="evidence" value="ECO:0007669"/>
    <property type="project" value="InterPro"/>
</dbReference>
<dbReference type="PANTHER" id="PTHR32227">
    <property type="entry name" value="GLUCAN ENDO-1,3-BETA-GLUCOSIDASE BG1-RELATED-RELATED"/>
    <property type="match status" value="1"/>
</dbReference>
<dbReference type="InterPro" id="IPR044965">
    <property type="entry name" value="Glyco_hydro_17_plant"/>
</dbReference>
<gene>
    <name evidence="20" type="ORF">CJ030_MR5G023027</name>
</gene>
<feature type="chain" id="PRO_5025411689" description="glucan endo-1,3-beta-D-glucosidase" evidence="18">
    <location>
        <begin position="29"/>
        <end position="474"/>
    </location>
</feature>
<dbReference type="SUPFAM" id="SSF51445">
    <property type="entry name" value="(Trans)glycosidases"/>
    <property type="match status" value="1"/>
</dbReference>
<evidence type="ECO:0000256" key="15">
    <source>
        <dbReference type="ARBA" id="ARBA00033417"/>
    </source>
</evidence>
<evidence type="ECO:0000313" key="20">
    <source>
        <dbReference type="EMBL" id="KAB1213546.1"/>
    </source>
</evidence>
<keyword evidence="9" id="KW-0472">Membrane</keyword>
<dbReference type="Pfam" id="PF07983">
    <property type="entry name" value="X8"/>
    <property type="match status" value="1"/>
</dbReference>
<keyword evidence="10" id="KW-1015">Disulfide bond</keyword>
<dbReference type="OrthoDB" id="941679at2759"/>
<evidence type="ECO:0000256" key="17">
    <source>
        <dbReference type="RuleBase" id="RU004336"/>
    </source>
</evidence>
<keyword evidence="13 17" id="KW-0326">Glycosidase</keyword>
<organism evidence="20 21">
    <name type="scientific">Morella rubra</name>
    <name type="common">Chinese bayberry</name>
    <dbReference type="NCBI Taxonomy" id="262757"/>
    <lineage>
        <taxon>Eukaryota</taxon>
        <taxon>Viridiplantae</taxon>
        <taxon>Streptophyta</taxon>
        <taxon>Embryophyta</taxon>
        <taxon>Tracheophyta</taxon>
        <taxon>Spermatophyta</taxon>
        <taxon>Magnoliopsida</taxon>
        <taxon>eudicotyledons</taxon>
        <taxon>Gunneridae</taxon>
        <taxon>Pentapetalae</taxon>
        <taxon>rosids</taxon>
        <taxon>fabids</taxon>
        <taxon>Fagales</taxon>
        <taxon>Myricaceae</taxon>
        <taxon>Morella</taxon>
    </lineage>
</organism>
<evidence type="ECO:0000256" key="16">
    <source>
        <dbReference type="RuleBase" id="RU004335"/>
    </source>
</evidence>
<dbReference type="EC" id="3.2.1.39" evidence="4"/>
<evidence type="ECO:0000256" key="3">
    <source>
        <dbReference type="ARBA" id="ARBA00008773"/>
    </source>
</evidence>
<comment type="caution">
    <text evidence="20">The sequence shown here is derived from an EMBL/GenBank/DDBJ whole genome shotgun (WGS) entry which is preliminary data.</text>
</comment>
<keyword evidence="5" id="KW-1003">Cell membrane</keyword>
<comment type="similarity">
    <text evidence="3 16">Belongs to the glycosyl hydrolase 17 family.</text>
</comment>
<sequence length="474" mass="52444">MATSKATRDMGRLVALFLLSLLGDLSRAEISSKIGINFGMLGNNLPSLNQSLVHIQSLKAGRVKLYDANPEVLRLLSGTKIPVSIMVPNHEISNIASNQTAADEWIRNNVIPYYPDTMIRFLLVGNEVLSCYADQDRQMWYDLVPAMHKIKASLKAHDIRNIKVSTPFAMDVMRSTFPPSTGVFRPDIVDTVMVPLLQFLHNTKSFFFIDVYPYFPWSDNPALISLDSALLEGSVPFIDPVNGLNYTNLLDQMLDSLIFAMTKLGFPGIRLVISETGWPTAGDIEQPGANIHNAATYNRNLIKRMTTKAPIGTPARPGIAIPTFIFALYNENQKTGPGTERNWGLLRPDGTPVYDVDLTGKRPLSEYPQLPRAKNNVPYKGKAWCVVARGANLMKLGSALSYACGEGNGTCDALAPGRECYEPVSVIWHASYAFSAYWEKFRSRGATCYFNGLARQTTRNPSKLSQPIASLEDV</sequence>
<comment type="subcellular location">
    <subcellularLocation>
        <location evidence="2">Cell membrane</location>
        <topology evidence="2">Lipid-anchor</topology>
        <topology evidence="2">GPI-anchor</topology>
    </subcellularLocation>
</comment>
<dbReference type="InterPro" id="IPR000490">
    <property type="entry name" value="Glyco_hydro_17"/>
</dbReference>
<keyword evidence="11" id="KW-0325">Glycoprotein</keyword>
<dbReference type="EMBL" id="RXIC02000023">
    <property type="protein sequence ID" value="KAB1213546.1"/>
    <property type="molecule type" value="Genomic_DNA"/>
</dbReference>
<protein>
    <recommendedName>
        <fullName evidence="4">glucan endo-1,3-beta-D-glucosidase</fullName>
        <ecNumber evidence="4">3.2.1.39</ecNumber>
    </recommendedName>
    <alternativeName>
        <fullName evidence="14">(1-&gt;3)-beta-glucan endohydrolase</fullName>
    </alternativeName>
    <alternativeName>
        <fullName evidence="15">Beta-1,3-endoglucanase</fullName>
    </alternativeName>
</protein>
<dbReference type="FunFam" id="3.20.20.80:FF:000005">
    <property type="entry name" value="Glucan endo-1,3-beta-glucosidase 14"/>
    <property type="match status" value="1"/>
</dbReference>
<dbReference type="InterPro" id="IPR012946">
    <property type="entry name" value="X8"/>
</dbReference>
<dbReference type="GO" id="GO:0009506">
    <property type="term" value="C:plasmodesma"/>
    <property type="evidence" value="ECO:0007669"/>
    <property type="project" value="UniProtKB-ARBA"/>
</dbReference>
<dbReference type="GO" id="GO:0005886">
    <property type="term" value="C:plasma membrane"/>
    <property type="evidence" value="ECO:0007669"/>
    <property type="project" value="UniProtKB-SubCell"/>
</dbReference>
<evidence type="ECO:0000256" key="2">
    <source>
        <dbReference type="ARBA" id="ARBA00004609"/>
    </source>
</evidence>
<dbReference type="GO" id="GO:0098552">
    <property type="term" value="C:side of membrane"/>
    <property type="evidence" value="ECO:0007669"/>
    <property type="project" value="UniProtKB-KW"/>
</dbReference>
<dbReference type="SMART" id="SM00768">
    <property type="entry name" value="X8"/>
    <property type="match status" value="1"/>
</dbReference>
<keyword evidence="21" id="KW-1185">Reference proteome</keyword>
<reference evidence="20 21" key="1">
    <citation type="journal article" date="2019" name="Plant Biotechnol. J.">
        <title>The red bayberry genome and genetic basis of sex determination.</title>
        <authorList>
            <person name="Jia H.M."/>
            <person name="Jia H.J."/>
            <person name="Cai Q.L."/>
            <person name="Wang Y."/>
            <person name="Zhao H.B."/>
            <person name="Yang W.F."/>
            <person name="Wang G.Y."/>
            <person name="Li Y.H."/>
            <person name="Zhan D.L."/>
            <person name="Shen Y.T."/>
            <person name="Niu Q.F."/>
            <person name="Chang L."/>
            <person name="Qiu J."/>
            <person name="Zhao L."/>
            <person name="Xie H.B."/>
            <person name="Fu W.Y."/>
            <person name="Jin J."/>
            <person name="Li X.W."/>
            <person name="Jiao Y."/>
            <person name="Zhou C.C."/>
            <person name="Tu T."/>
            <person name="Chai C.Y."/>
            <person name="Gao J.L."/>
            <person name="Fan L.J."/>
            <person name="van de Weg E."/>
            <person name="Wang J.Y."/>
            <person name="Gao Z.S."/>
        </authorList>
    </citation>
    <scope>NUCLEOTIDE SEQUENCE [LARGE SCALE GENOMIC DNA]</scope>
    <source>
        <tissue evidence="20">Leaves</tissue>
    </source>
</reference>
<dbReference type="AlphaFoldDB" id="A0A6A1VNN9"/>